<keyword evidence="3" id="KW-0328">Glycosyltransferase</keyword>
<evidence type="ECO:0000256" key="4">
    <source>
        <dbReference type="ARBA" id="ARBA00022679"/>
    </source>
</evidence>
<comment type="caution">
    <text evidence="6">The sequence shown here is derived from an EMBL/GenBank/DDBJ whole genome shotgun (WGS) entry which is preliminary data.</text>
</comment>
<keyword evidence="7" id="KW-1185">Reference proteome</keyword>
<dbReference type="SUPFAM" id="SSF53448">
    <property type="entry name" value="Nucleotide-diphospho-sugar transferases"/>
    <property type="match status" value="1"/>
</dbReference>
<comment type="similarity">
    <text evidence="2">Belongs to the glycosyltransferase 2 family.</text>
</comment>
<evidence type="ECO:0000256" key="3">
    <source>
        <dbReference type="ARBA" id="ARBA00022676"/>
    </source>
</evidence>
<dbReference type="EMBL" id="VUNC01000002">
    <property type="protein sequence ID" value="MST72321.1"/>
    <property type="molecule type" value="Genomic_DNA"/>
</dbReference>
<dbReference type="AlphaFoldDB" id="A0A6N7XSJ2"/>
<dbReference type="GO" id="GO:0016757">
    <property type="term" value="F:glycosyltransferase activity"/>
    <property type="evidence" value="ECO:0007669"/>
    <property type="project" value="UniProtKB-KW"/>
</dbReference>
<dbReference type="Gene3D" id="3.90.550.10">
    <property type="entry name" value="Spore Coat Polysaccharide Biosynthesis Protein SpsA, Chain A"/>
    <property type="match status" value="1"/>
</dbReference>
<gene>
    <name evidence="6" type="ORF">FYJ68_04255</name>
</gene>
<comment type="pathway">
    <text evidence="1">Cell wall biogenesis; cell wall polysaccharide biosynthesis.</text>
</comment>
<sequence>MSHSLAIIVLVYNSADDARICVDRLVSFGRDWHVVVVDNQSPDGSFGILSEAYAGMPNVDVVQTGENRGYSAGNNFGIRYAMREYGVDTVSIMNPDVLMPDAFVLDGLVDLLWSHGCCLAVGGQPVNHLEGDNAWPSSWALPTDREVVLNHCLIHHVGRRDDAVEVAPEIYQVDCVVGCYFVAKAEPFAGLGLLDESVFLYNEENILGMRCRRAGWKLLVDKNQIYYHNHRNVARKNTLRQKIATSRGGYRSRRYFASRYYSTALGFPLWCMEVINEAVIILGWLRHDAFRKGSGDE</sequence>
<feature type="domain" description="Glycosyltransferase 2-like" evidence="5">
    <location>
        <begin position="7"/>
        <end position="139"/>
    </location>
</feature>
<evidence type="ECO:0000256" key="2">
    <source>
        <dbReference type="ARBA" id="ARBA00006739"/>
    </source>
</evidence>
<dbReference type="Proteomes" id="UP000469325">
    <property type="component" value="Unassembled WGS sequence"/>
</dbReference>
<keyword evidence="4 6" id="KW-0808">Transferase</keyword>
<proteinExistence type="inferred from homology"/>
<accession>A0A6N7XSJ2</accession>
<evidence type="ECO:0000256" key="1">
    <source>
        <dbReference type="ARBA" id="ARBA00004776"/>
    </source>
</evidence>
<dbReference type="Pfam" id="PF00535">
    <property type="entry name" value="Glycos_transf_2"/>
    <property type="match status" value="1"/>
</dbReference>
<organism evidence="6 7">
    <name type="scientific">Olsenella porci</name>
    <dbReference type="NCBI Taxonomy" id="2652279"/>
    <lineage>
        <taxon>Bacteria</taxon>
        <taxon>Bacillati</taxon>
        <taxon>Actinomycetota</taxon>
        <taxon>Coriobacteriia</taxon>
        <taxon>Coriobacteriales</taxon>
        <taxon>Atopobiaceae</taxon>
        <taxon>Olsenella</taxon>
    </lineage>
</organism>
<dbReference type="RefSeq" id="WP_154434281.1">
    <property type="nucleotide sequence ID" value="NZ_VUNC01000002.1"/>
</dbReference>
<name>A0A6N7XSJ2_9ACTN</name>
<evidence type="ECO:0000313" key="7">
    <source>
        <dbReference type="Proteomes" id="UP000469325"/>
    </source>
</evidence>
<evidence type="ECO:0000259" key="5">
    <source>
        <dbReference type="Pfam" id="PF00535"/>
    </source>
</evidence>
<dbReference type="InterPro" id="IPR029044">
    <property type="entry name" value="Nucleotide-diphossugar_trans"/>
</dbReference>
<reference evidence="6 7" key="1">
    <citation type="submission" date="2019-08" db="EMBL/GenBank/DDBJ databases">
        <title>In-depth cultivation of the pig gut microbiome towards novel bacterial diversity and tailored functional studies.</title>
        <authorList>
            <person name="Wylensek D."/>
            <person name="Hitch T.C.A."/>
            <person name="Clavel T."/>
        </authorList>
    </citation>
    <scope>NUCLEOTIDE SEQUENCE [LARGE SCALE GENOMIC DNA]</scope>
    <source>
        <strain evidence="6 7">CA-Schmier-601-WT-1</strain>
    </source>
</reference>
<protein>
    <submittedName>
        <fullName evidence="6">Glycosyltransferase family 2 protein</fullName>
    </submittedName>
</protein>
<evidence type="ECO:0000313" key="6">
    <source>
        <dbReference type="EMBL" id="MST72321.1"/>
    </source>
</evidence>
<dbReference type="InterPro" id="IPR001173">
    <property type="entry name" value="Glyco_trans_2-like"/>
</dbReference>
<dbReference type="PANTHER" id="PTHR43179">
    <property type="entry name" value="RHAMNOSYLTRANSFERASE WBBL"/>
    <property type="match status" value="1"/>
</dbReference>
<dbReference type="PANTHER" id="PTHR43179:SF12">
    <property type="entry name" value="GALACTOFURANOSYLTRANSFERASE GLFT2"/>
    <property type="match status" value="1"/>
</dbReference>